<dbReference type="EC" id="2.5.1.47" evidence="5"/>
<dbReference type="PANTHER" id="PTHR10314">
    <property type="entry name" value="CYSTATHIONINE BETA-SYNTHASE"/>
    <property type="match status" value="1"/>
</dbReference>
<evidence type="ECO:0000313" key="5">
    <source>
        <dbReference type="EMBL" id="AGH97695.1"/>
    </source>
</evidence>
<protein>
    <submittedName>
        <fullName evidence="5">Cysteine synthase</fullName>
        <ecNumber evidence="5">2.5.1.47</ecNumber>
    </submittedName>
</protein>
<dbReference type="Gene3D" id="3.40.50.1100">
    <property type="match status" value="2"/>
</dbReference>
<name>M4VGT5_9BACT</name>
<dbReference type="GO" id="GO:0004124">
    <property type="term" value="F:cysteine synthase activity"/>
    <property type="evidence" value="ECO:0007669"/>
    <property type="project" value="UniProtKB-EC"/>
</dbReference>
<keyword evidence="5" id="KW-0808">Transferase</keyword>
<reference evidence="5 6" key="1">
    <citation type="journal article" date="2013" name="ISME J.">
        <title>By their genes ye shall know them: genomic signatures of predatory bacteria.</title>
        <authorList>
            <person name="Pasternak Z."/>
            <person name="Pietrokovski S."/>
            <person name="Rotem O."/>
            <person name="Gophna U."/>
            <person name="Lurie-Weinberger M.N."/>
            <person name="Jurkevitch E."/>
        </authorList>
    </citation>
    <scope>NUCLEOTIDE SEQUENCE [LARGE SCALE GENOMIC DNA]</scope>
    <source>
        <strain evidence="5">EPB</strain>
    </source>
</reference>
<dbReference type="HOGENOM" id="CLU_021018_1_0_5"/>
<dbReference type="AlphaFoldDB" id="M4VGT5"/>
<dbReference type="InterPro" id="IPR001216">
    <property type="entry name" value="P-phosphate_BS"/>
</dbReference>
<dbReference type="Pfam" id="PF00291">
    <property type="entry name" value="PALP"/>
    <property type="match status" value="1"/>
</dbReference>
<dbReference type="PROSITE" id="PS00901">
    <property type="entry name" value="CYS_SYNTHASE"/>
    <property type="match status" value="1"/>
</dbReference>
<evidence type="ECO:0000256" key="1">
    <source>
        <dbReference type="ARBA" id="ARBA00001933"/>
    </source>
</evidence>
<dbReference type="Proteomes" id="UP000011932">
    <property type="component" value="Chromosome"/>
</dbReference>
<dbReference type="STRING" id="349215.A11S_873"/>
<dbReference type="GO" id="GO:0006535">
    <property type="term" value="P:cysteine biosynthetic process from serine"/>
    <property type="evidence" value="ECO:0007669"/>
    <property type="project" value="InterPro"/>
</dbReference>
<dbReference type="EMBL" id="CP003538">
    <property type="protein sequence ID" value="AGH97695.1"/>
    <property type="molecule type" value="Genomic_DNA"/>
</dbReference>
<dbReference type="CDD" id="cd01561">
    <property type="entry name" value="CBS_like"/>
    <property type="match status" value="1"/>
</dbReference>
<evidence type="ECO:0000256" key="3">
    <source>
        <dbReference type="ARBA" id="ARBA00022898"/>
    </source>
</evidence>
<gene>
    <name evidence="5" type="ORF">A11S_873</name>
</gene>
<dbReference type="InterPro" id="IPR036052">
    <property type="entry name" value="TrpB-like_PALP_sf"/>
</dbReference>
<sequence>MPQAQTKSNQTMSDHFTVPCPAKSILDCIGNTPLLDLGDGILAKAEYFNPSGSIKARMAKFMIEKAEAEGLLKPGDTIVEATSGNTGNALSMIAAAKGYKMIVVMPDGYSNERVRISRGFGAEIKLVGHFQVNEARAEAIRLGQQPGFYCPAQFDNEWNVEENREWLGREVIAQIPDGVKIDAIVQGVGTGGTLIGVAQALRQWHNPDIKVFAMEPSESQTLECCIVADHKIEGISDGFVPTIYDRHRDEITEVICVDSQIAIDEAHRMAREMGQFVGPSSGANYWAAREIKRRDPSIKNVLTFLCDRGEKYLSLMYQDTGA</sequence>
<feature type="domain" description="Tryptophan synthase beta chain-like PALP" evidence="4">
    <location>
        <begin position="26"/>
        <end position="307"/>
    </location>
</feature>
<evidence type="ECO:0000313" key="6">
    <source>
        <dbReference type="Proteomes" id="UP000011932"/>
    </source>
</evidence>
<accession>M4VGT5</accession>
<comment type="similarity">
    <text evidence="2">Belongs to the cysteine synthase/cystathionine beta-synthase family.</text>
</comment>
<proteinExistence type="inferred from homology"/>
<dbReference type="InterPro" id="IPR050214">
    <property type="entry name" value="Cys_Synth/Cystath_Beta-Synth"/>
</dbReference>
<dbReference type="PATRIC" id="fig|349215.9.peg.844"/>
<comment type="cofactor">
    <cofactor evidence="1">
        <name>pyridoxal 5'-phosphate</name>
        <dbReference type="ChEBI" id="CHEBI:597326"/>
    </cofactor>
</comment>
<dbReference type="InterPro" id="IPR001926">
    <property type="entry name" value="TrpB-like_PALP"/>
</dbReference>
<evidence type="ECO:0000256" key="2">
    <source>
        <dbReference type="ARBA" id="ARBA00007103"/>
    </source>
</evidence>
<dbReference type="KEGG" id="man:A11S_873"/>
<organism evidence="5 6">
    <name type="scientific">Micavibrio aeruginosavorus EPB</name>
    <dbReference type="NCBI Taxonomy" id="349215"/>
    <lineage>
        <taxon>Bacteria</taxon>
        <taxon>Pseudomonadati</taxon>
        <taxon>Bdellovibrionota</taxon>
        <taxon>Bdellovibrionia</taxon>
        <taxon>Bdellovibrionales</taxon>
        <taxon>Pseudobdellovibrionaceae</taxon>
        <taxon>Micavibrio</taxon>
    </lineage>
</organism>
<evidence type="ECO:0000259" key="4">
    <source>
        <dbReference type="Pfam" id="PF00291"/>
    </source>
</evidence>
<keyword evidence="3" id="KW-0663">Pyridoxal phosphate</keyword>
<dbReference type="FunFam" id="3.40.50.1100:FF:000003">
    <property type="entry name" value="Cystathionine beta-synthase"/>
    <property type="match status" value="1"/>
</dbReference>
<dbReference type="SUPFAM" id="SSF53686">
    <property type="entry name" value="Tryptophan synthase beta subunit-like PLP-dependent enzymes"/>
    <property type="match status" value="1"/>
</dbReference>